<organism evidence="1 2">
    <name type="scientific">Solanum commersonii</name>
    <name type="common">Commerson's wild potato</name>
    <name type="synonym">Commerson's nightshade</name>
    <dbReference type="NCBI Taxonomy" id="4109"/>
    <lineage>
        <taxon>Eukaryota</taxon>
        <taxon>Viridiplantae</taxon>
        <taxon>Streptophyta</taxon>
        <taxon>Embryophyta</taxon>
        <taxon>Tracheophyta</taxon>
        <taxon>Spermatophyta</taxon>
        <taxon>Magnoliopsida</taxon>
        <taxon>eudicotyledons</taxon>
        <taxon>Gunneridae</taxon>
        <taxon>Pentapetalae</taxon>
        <taxon>asterids</taxon>
        <taxon>lamiids</taxon>
        <taxon>Solanales</taxon>
        <taxon>Solanaceae</taxon>
        <taxon>Solanoideae</taxon>
        <taxon>Solaneae</taxon>
        <taxon>Solanum</taxon>
    </lineage>
</organism>
<comment type="caution">
    <text evidence="1">The sequence shown here is derived from an EMBL/GenBank/DDBJ whole genome shotgun (WGS) entry which is preliminary data.</text>
</comment>
<gene>
    <name evidence="1" type="ORF">H5410_014323</name>
</gene>
<keyword evidence="2" id="KW-1185">Reference proteome</keyword>
<dbReference type="Proteomes" id="UP000824120">
    <property type="component" value="Chromosome 3"/>
</dbReference>
<evidence type="ECO:0000313" key="2">
    <source>
        <dbReference type="Proteomes" id="UP000824120"/>
    </source>
</evidence>
<proteinExistence type="predicted"/>
<sequence length="58" mass="6660">MASALIKSRIHSVLHDGGAFKGNFSSSAHHDEAREAAKWEKVTYVRIDVRYSYNLYYL</sequence>
<dbReference type="AlphaFoldDB" id="A0A9J5ZQW8"/>
<evidence type="ECO:0000313" key="1">
    <source>
        <dbReference type="EMBL" id="KAG5614499.1"/>
    </source>
</evidence>
<reference evidence="1 2" key="1">
    <citation type="submission" date="2020-09" db="EMBL/GenBank/DDBJ databases">
        <title>De no assembly of potato wild relative species, Solanum commersonii.</title>
        <authorList>
            <person name="Cho K."/>
        </authorList>
    </citation>
    <scope>NUCLEOTIDE SEQUENCE [LARGE SCALE GENOMIC DNA]</scope>
    <source>
        <strain evidence="1">LZ3.2</strain>
        <tissue evidence="1">Leaf</tissue>
    </source>
</reference>
<dbReference type="EMBL" id="JACXVP010000003">
    <property type="protein sequence ID" value="KAG5614499.1"/>
    <property type="molecule type" value="Genomic_DNA"/>
</dbReference>
<dbReference type="OrthoDB" id="5947505at2759"/>
<protein>
    <submittedName>
        <fullName evidence="1">Uncharacterized protein</fullName>
    </submittedName>
</protein>
<accession>A0A9J5ZQW8</accession>
<name>A0A9J5ZQW8_SOLCO</name>